<comment type="caution">
    <text evidence="1">The sequence shown here is derived from an EMBL/GenBank/DDBJ whole genome shotgun (WGS) entry which is preliminary data.</text>
</comment>
<dbReference type="GO" id="GO:0000160">
    <property type="term" value="P:phosphorelay signal transduction system"/>
    <property type="evidence" value="ECO:0007669"/>
    <property type="project" value="InterPro"/>
</dbReference>
<dbReference type="InterPro" id="IPR036641">
    <property type="entry name" value="HPT_dom_sf"/>
</dbReference>
<dbReference type="EMBL" id="MLJW01009085">
    <property type="protein sequence ID" value="OIQ63348.1"/>
    <property type="molecule type" value="Genomic_DNA"/>
</dbReference>
<accession>A0A1J5P7B2</accession>
<sequence>MPLDEDAVKVIGSLRIGIAHYNVYLNEADEWSRCLLTELTQWSLEFPLPLGDTALGLVHSLCVSSAALGFFALAELAQALEQALVQRRLVATPAQVHLVVDAAEDIRRLLHQFAAGFLKQPDPGLLSSLRAMVQTG</sequence>
<name>A0A1J5P7B2_9ZZZZ</name>
<organism evidence="1">
    <name type="scientific">mine drainage metagenome</name>
    <dbReference type="NCBI Taxonomy" id="410659"/>
    <lineage>
        <taxon>unclassified sequences</taxon>
        <taxon>metagenomes</taxon>
        <taxon>ecological metagenomes</taxon>
    </lineage>
</organism>
<gene>
    <name evidence="1" type="ORF">GALL_551120</name>
</gene>
<evidence type="ECO:0008006" key="2">
    <source>
        <dbReference type="Google" id="ProtNLM"/>
    </source>
</evidence>
<reference evidence="1" key="1">
    <citation type="submission" date="2016-10" db="EMBL/GenBank/DDBJ databases">
        <title>Sequence of Gallionella enrichment culture.</title>
        <authorList>
            <person name="Poehlein A."/>
            <person name="Muehling M."/>
            <person name="Daniel R."/>
        </authorList>
    </citation>
    <scope>NUCLEOTIDE SEQUENCE</scope>
</reference>
<evidence type="ECO:0000313" key="1">
    <source>
        <dbReference type="EMBL" id="OIQ63348.1"/>
    </source>
</evidence>
<protein>
    <recommendedName>
        <fullName evidence="2">HPt domain-containing protein</fullName>
    </recommendedName>
</protein>
<dbReference type="SUPFAM" id="SSF47226">
    <property type="entry name" value="Histidine-containing phosphotransfer domain, HPT domain"/>
    <property type="match status" value="1"/>
</dbReference>
<dbReference type="AlphaFoldDB" id="A0A1J5P7B2"/>
<proteinExistence type="predicted"/>
<dbReference type="Gene3D" id="1.20.120.160">
    <property type="entry name" value="HPT domain"/>
    <property type="match status" value="1"/>
</dbReference>